<comment type="subcellular location">
    <subcellularLocation>
        <location evidence="1">Cytoplasm</location>
    </subcellularLocation>
</comment>
<sequence>MVHCKIENKERLINRGKEAPSSVVAGASAANTSPMASCEAFQVTELLGSISYTVECIATSGNLLFVGTKDGKIIVYEVSHASREAQCVHIHTSRHRKPIRLIVPISEKHILLALCGDVTIAVHRLEEMDHTQLDRLPENHLEETGNVKELKDIIAFHVKRHKGAFVMAVLQKRKVSILEYNSQSEQFVLTKGGLLLPDGARSVLWAGRNIIVTFRREYLLMDVATGTTERLLQSSKKELPSLLLSLDPVPEVLMCDENETGRRTLRDGSMLQNGDSGGITWPSSPNCFTFVYPFVLTTHEGGNMEVRLPFLMSTEGSVDFSCSFAQNNTLKNITHISQRPYADFDLRTPTRGTHTDALRRDIVIAVGNEGNSNHNNNVIYLIELAPLGEQVDTLVSAGQLEASVVLSQLCANEVSEFTATNVQIQFALWCFMEKKDYRASMAQFREAKVDPRLVISLFPGFLSRQVAEVWRPPHYLEESLLPGTSKGFTNPEEEGEAVAAFLCYALPLHQEYLAGYYRALAENSHGNSAPSDANCPSSVVSELHSTVEAIDTAIMKAYMIAGKEEELHVFLSGPNACALPDAEAFLMEKKQWVSLVTLWLSRGLHSRSLELLHALATGSVSPGMSEEVSGGSDAELLHLLQALLPELLESNTRTKEAPLTSQSVIAQYLEAAECGRKGPQYDDSASGRLPSAKVLLRCIGVVTAIQYINLLPWNERETFSLVERSGRWVLDHVPPRWSVKMFPVERMELSQRLLVLHLMSSDLPDATPINAPYSLPSPSERVVEWFSLVFGKDCNACPDTEAHNTYLESLVQILFSRPEPGGYQNNEENVRAGAGATSGDSERQRQHQKLLRDLLCDSQYIDMEVARTFFEQPHIRTRAFTERAVVYKRLKLHAEAIHMFLYEVESLEEAMGYAKCVSRDGDDAFSTLLSELLNPSKDAKDRAPRLHDAIEVMNKCEGINPLTALPLLPDHTPIAAIESFMKRSLTLAAARNRTATIYSRVLESRLHQAERALAREESRYVVMDLGACCSVCGKKLRPGALLARFPNGVLCHQPCVENESVCPVSRVDFRHSLDAAARRMI</sequence>
<feature type="domain" description="CNH" evidence="6">
    <location>
        <begin position="51"/>
        <end position="343"/>
    </location>
</feature>
<evidence type="ECO:0000256" key="1">
    <source>
        <dbReference type="ARBA" id="ARBA00004496"/>
    </source>
</evidence>
<dbReference type="GO" id="GO:0005737">
    <property type="term" value="C:cytoplasm"/>
    <property type="evidence" value="ECO:0007669"/>
    <property type="project" value="UniProtKB-SubCell"/>
</dbReference>
<evidence type="ECO:0000313" key="7">
    <source>
        <dbReference type="EMBL" id="CCC46566.1"/>
    </source>
</evidence>
<dbReference type="GO" id="GO:0015031">
    <property type="term" value="P:protein transport"/>
    <property type="evidence" value="ECO:0007669"/>
    <property type="project" value="UniProtKB-KW"/>
</dbReference>
<keyword evidence="3" id="KW-0963">Cytoplasm</keyword>
<gene>
    <name evidence="7" type="ORF">TVY486_0102130</name>
</gene>
<dbReference type="GO" id="GO:0006914">
    <property type="term" value="P:autophagy"/>
    <property type="evidence" value="ECO:0007669"/>
    <property type="project" value="TreeGrafter"/>
</dbReference>
<organism evidence="7">
    <name type="scientific">Trypanosoma vivax (strain Y486)</name>
    <dbReference type="NCBI Taxonomy" id="1055687"/>
    <lineage>
        <taxon>Eukaryota</taxon>
        <taxon>Discoba</taxon>
        <taxon>Euglenozoa</taxon>
        <taxon>Kinetoplastea</taxon>
        <taxon>Metakinetoplastina</taxon>
        <taxon>Trypanosomatida</taxon>
        <taxon>Trypanosomatidae</taxon>
        <taxon>Trypanosoma</taxon>
        <taxon>Duttonella</taxon>
    </lineage>
</organism>
<evidence type="ECO:0000259" key="6">
    <source>
        <dbReference type="PROSITE" id="PS50219"/>
    </source>
</evidence>
<dbReference type="Pfam" id="PF10366">
    <property type="entry name" value="Vps39_1"/>
    <property type="match status" value="1"/>
</dbReference>
<feature type="region of interest" description="Disordered" evidence="5">
    <location>
        <begin position="823"/>
        <end position="844"/>
    </location>
</feature>
<evidence type="ECO:0000256" key="5">
    <source>
        <dbReference type="SAM" id="MobiDB-lite"/>
    </source>
</evidence>
<dbReference type="PROSITE" id="PS50219">
    <property type="entry name" value="CNH"/>
    <property type="match status" value="1"/>
</dbReference>
<dbReference type="Pfam" id="PF10367">
    <property type="entry name" value="zf-Vps39_C"/>
    <property type="match status" value="1"/>
</dbReference>
<dbReference type="InterPro" id="IPR019452">
    <property type="entry name" value="VPS39/TGF_beta_rcpt-assoc_1"/>
</dbReference>
<name>G0TRK0_TRYVY</name>
<keyword evidence="2" id="KW-0813">Transport</keyword>
<evidence type="ECO:0000256" key="3">
    <source>
        <dbReference type="ARBA" id="ARBA00022490"/>
    </source>
</evidence>
<dbReference type="EMBL" id="HE573017">
    <property type="protein sequence ID" value="CCC46566.1"/>
    <property type="molecule type" value="Genomic_DNA"/>
</dbReference>
<dbReference type="InterPro" id="IPR032914">
    <property type="entry name" value="Vam6/VPS39/TRAP1"/>
</dbReference>
<dbReference type="GO" id="GO:0016020">
    <property type="term" value="C:membrane"/>
    <property type="evidence" value="ECO:0007669"/>
    <property type="project" value="TreeGrafter"/>
</dbReference>
<reference evidence="7" key="1">
    <citation type="journal article" date="2012" name="Proc. Natl. Acad. Sci. U.S.A.">
        <title>Antigenic diversity is generated by distinct evolutionary mechanisms in African trypanosome species.</title>
        <authorList>
            <person name="Jackson A.P."/>
            <person name="Berry A."/>
            <person name="Aslett M."/>
            <person name="Allison H.C."/>
            <person name="Burton P."/>
            <person name="Vavrova-Anderson J."/>
            <person name="Brown R."/>
            <person name="Browne H."/>
            <person name="Corton N."/>
            <person name="Hauser H."/>
            <person name="Gamble J."/>
            <person name="Gilderthorp R."/>
            <person name="Marcello L."/>
            <person name="McQuillan J."/>
            <person name="Otto T.D."/>
            <person name="Quail M.A."/>
            <person name="Sanders M.J."/>
            <person name="van Tonder A."/>
            <person name="Ginger M.L."/>
            <person name="Field M.C."/>
            <person name="Barry J.D."/>
            <person name="Hertz-Fowler C."/>
            <person name="Berriman M."/>
        </authorList>
    </citation>
    <scope>NUCLEOTIDE SEQUENCE</scope>
    <source>
        <strain evidence="7">Y486</strain>
    </source>
</reference>
<dbReference type="VEuPathDB" id="TriTrypDB:TvY486_0102130"/>
<dbReference type="Pfam" id="PF00780">
    <property type="entry name" value="CNH"/>
    <property type="match status" value="1"/>
</dbReference>
<accession>G0TRK0</accession>
<dbReference type="SUPFAM" id="SSF50978">
    <property type="entry name" value="WD40 repeat-like"/>
    <property type="match status" value="1"/>
</dbReference>
<dbReference type="InterPro" id="IPR036322">
    <property type="entry name" value="WD40_repeat_dom_sf"/>
</dbReference>
<proteinExistence type="predicted"/>
<dbReference type="InterPro" id="IPR019453">
    <property type="entry name" value="VPS39/TGFA1_Znf"/>
</dbReference>
<keyword evidence="4" id="KW-0653">Protein transport</keyword>
<dbReference type="PANTHER" id="PTHR12894:SF27">
    <property type="entry name" value="TRANSFORMING GROWTH FACTOR-BETA RECEPTOR-ASSOCIATED PROTEIN 1"/>
    <property type="match status" value="1"/>
</dbReference>
<dbReference type="InterPro" id="IPR001180">
    <property type="entry name" value="CNH_dom"/>
</dbReference>
<evidence type="ECO:0000256" key="4">
    <source>
        <dbReference type="ARBA" id="ARBA00022927"/>
    </source>
</evidence>
<dbReference type="PANTHER" id="PTHR12894">
    <property type="entry name" value="CNH DOMAIN CONTAINING"/>
    <property type="match status" value="1"/>
</dbReference>
<protein>
    <recommendedName>
        <fullName evidence="6">CNH domain-containing protein</fullName>
    </recommendedName>
</protein>
<evidence type="ECO:0000256" key="2">
    <source>
        <dbReference type="ARBA" id="ARBA00022448"/>
    </source>
</evidence>
<dbReference type="GO" id="GO:0034058">
    <property type="term" value="P:endosomal vesicle fusion"/>
    <property type="evidence" value="ECO:0007669"/>
    <property type="project" value="TreeGrafter"/>
</dbReference>
<dbReference type="AlphaFoldDB" id="G0TRK0"/>